<dbReference type="HAMAP" id="MF_00179">
    <property type="entry name" value="RibA"/>
    <property type="match status" value="1"/>
</dbReference>
<feature type="binding site" evidence="13">
    <location>
        <position position="370"/>
    </location>
    <ligand>
        <name>GTP</name>
        <dbReference type="ChEBI" id="CHEBI:37565"/>
    </ligand>
</feature>
<evidence type="ECO:0000256" key="7">
    <source>
        <dbReference type="ARBA" id="ARBA00022723"/>
    </source>
</evidence>
<evidence type="ECO:0000313" key="16">
    <source>
        <dbReference type="EMBL" id="MFD2469037.1"/>
    </source>
</evidence>
<feature type="site" description="Essential for catalytic activity" evidence="14">
    <location>
        <position position="179"/>
    </location>
</feature>
<sequence>MSSESAVIAFPRNEGFDPVPAALEALGHGGIVVVVDDEDRENEGDLVMAAEFADPASIAFFVRHTSGFLCVAMPEEQADRLGLPPMVPPSANSDTHRTAFAVACDAADGVSTGISATDRARTARLLAAPGTRAEALARPGHVVPLRARPGGVLERAGHTEATVDLCRLAGTAPTGVLCELLAEDGSMARRPELLAFARTHGLPIITVRALVAYRRRHELAAAATAQLPTAHGTFTAHAYRNAAGTEHLALVMGDLSDGSAPLVRLHSECLTGDVFGSRRCDCGPQLDQALRTVAAHGSGTIVYLGGHEGRGIGLTAKIAAYALQEDGYDTVDANHQLGLPADQRDYTDAAAILDHLGVRRLRLLTNNPAKRDALVSAGIDVVECVAMPAAVTPENIGYLLAKNSRMGHRIPGIAAPRAYGTTVG</sequence>
<evidence type="ECO:0000256" key="14">
    <source>
        <dbReference type="HAMAP-Rule" id="MF_00180"/>
    </source>
</evidence>
<dbReference type="Gene3D" id="3.40.50.10990">
    <property type="entry name" value="GTP cyclohydrolase II"/>
    <property type="match status" value="1"/>
</dbReference>
<comment type="caution">
    <text evidence="16">The sequence shown here is derived from an EMBL/GenBank/DDBJ whole genome shotgun (WGS) entry which is preliminary data.</text>
</comment>
<feature type="domain" description="GTP cyclohydrolase II" evidence="15">
    <location>
        <begin position="223"/>
        <end position="385"/>
    </location>
</feature>
<dbReference type="EMBL" id="JBHUKS010000011">
    <property type="protein sequence ID" value="MFD2469037.1"/>
    <property type="molecule type" value="Genomic_DNA"/>
</dbReference>
<gene>
    <name evidence="14 16" type="primary">ribB</name>
    <name evidence="13" type="synonym">ribA</name>
    <name evidence="16" type="ORF">ACFSVL_16740</name>
</gene>
<feature type="binding site" evidence="14">
    <location>
        <position position="45"/>
    </location>
    <ligand>
        <name>D-ribulose 5-phosphate</name>
        <dbReference type="ChEBI" id="CHEBI:58121"/>
    </ligand>
</feature>
<name>A0ABW5H8K4_9PSEU</name>
<feature type="binding site" evidence="13">
    <location>
        <position position="280"/>
    </location>
    <ligand>
        <name>Zn(2+)</name>
        <dbReference type="ChEBI" id="CHEBI:29105"/>
        <note>catalytic</note>
    </ligand>
</feature>
<evidence type="ECO:0000259" key="15">
    <source>
        <dbReference type="Pfam" id="PF00925"/>
    </source>
</evidence>
<dbReference type="HAMAP" id="MF_00180">
    <property type="entry name" value="RibB"/>
    <property type="match status" value="1"/>
</dbReference>
<proteinExistence type="inferred from homology"/>
<reference evidence="17" key="1">
    <citation type="journal article" date="2019" name="Int. J. Syst. Evol. Microbiol.">
        <title>The Global Catalogue of Microorganisms (GCM) 10K type strain sequencing project: providing services to taxonomists for standard genome sequencing and annotation.</title>
        <authorList>
            <consortium name="The Broad Institute Genomics Platform"/>
            <consortium name="The Broad Institute Genome Sequencing Center for Infectious Disease"/>
            <person name="Wu L."/>
            <person name="Ma J."/>
        </authorList>
    </citation>
    <scope>NUCLEOTIDE SEQUENCE [LARGE SCALE GENOMIC DNA]</scope>
    <source>
        <strain evidence="17">CGMCC 4.7641</strain>
    </source>
</reference>
<comment type="similarity">
    <text evidence="14">Belongs to the DHBP synthase family.</text>
</comment>
<evidence type="ECO:0000256" key="3">
    <source>
        <dbReference type="ARBA" id="ARBA00004853"/>
    </source>
</evidence>
<evidence type="ECO:0000256" key="5">
    <source>
        <dbReference type="ARBA" id="ARBA00005520"/>
    </source>
</evidence>
<dbReference type="EC" id="4.1.99.12" evidence="14"/>
<dbReference type="InterPro" id="IPR036144">
    <property type="entry name" value="RibA-like_sf"/>
</dbReference>
<keyword evidence="14" id="KW-0464">Manganese</keyword>
<evidence type="ECO:0000256" key="8">
    <source>
        <dbReference type="ARBA" id="ARBA00022741"/>
    </source>
</evidence>
<comment type="function">
    <text evidence="13">Catalyzes the conversion of GTP to 2,5-diamino-6-ribosylamino-4(3H)-pyrimidinone 5'-phosphate (DARP), formate and pyrophosphate.</text>
</comment>
<feature type="binding site" evidence="14">
    <location>
        <begin position="40"/>
        <end position="41"/>
    </location>
    <ligand>
        <name>D-ribulose 5-phosphate</name>
        <dbReference type="ChEBI" id="CHEBI:58121"/>
    </ligand>
</feature>
<dbReference type="Proteomes" id="UP001597483">
    <property type="component" value="Unassembled WGS sequence"/>
</dbReference>
<evidence type="ECO:0000256" key="12">
    <source>
        <dbReference type="ARBA" id="ARBA00049295"/>
    </source>
</evidence>
<comment type="similarity">
    <text evidence="5">In the N-terminal section; belongs to the DHBP synthase family.</text>
</comment>
<dbReference type="PANTHER" id="PTHR21327">
    <property type="entry name" value="GTP CYCLOHYDROLASE II-RELATED"/>
    <property type="match status" value="1"/>
</dbReference>
<feature type="active site" description="Proton acceptor" evidence="13">
    <location>
        <position position="342"/>
    </location>
</feature>
<keyword evidence="14" id="KW-0460">Magnesium</keyword>
<dbReference type="NCBIfam" id="TIGR00505">
    <property type="entry name" value="ribA"/>
    <property type="match status" value="1"/>
</dbReference>
<comment type="pathway">
    <text evidence="3 13">Cofactor biosynthesis; riboflavin biosynthesis; 5-amino-6-(D-ribitylamino)uracil from GTP: step 1/4.</text>
</comment>
<dbReference type="Pfam" id="PF00925">
    <property type="entry name" value="GTP_cyclohydro2"/>
    <property type="match status" value="1"/>
</dbReference>
<feature type="binding site" evidence="13">
    <location>
        <position position="282"/>
    </location>
    <ligand>
        <name>Zn(2+)</name>
        <dbReference type="ChEBI" id="CHEBI:29105"/>
        <note>catalytic</note>
    </ligand>
</feature>
<evidence type="ECO:0000256" key="9">
    <source>
        <dbReference type="ARBA" id="ARBA00022801"/>
    </source>
</evidence>
<feature type="binding site" evidence="13">
    <location>
        <position position="285"/>
    </location>
    <ligand>
        <name>GTP</name>
        <dbReference type="ChEBI" id="CHEBI:37565"/>
    </ligand>
</feature>
<dbReference type="SUPFAM" id="SSF142695">
    <property type="entry name" value="RibA-like"/>
    <property type="match status" value="1"/>
</dbReference>
<keyword evidence="17" id="KW-1185">Reference proteome</keyword>
<feature type="binding site" evidence="13">
    <location>
        <position position="365"/>
    </location>
    <ligand>
        <name>GTP</name>
        <dbReference type="ChEBI" id="CHEBI:37565"/>
    </ligand>
</feature>
<feature type="binding site" evidence="14">
    <location>
        <begin position="155"/>
        <end position="159"/>
    </location>
    <ligand>
        <name>D-ribulose 5-phosphate</name>
        <dbReference type="ChEBI" id="CHEBI:58121"/>
    </ligand>
</feature>
<dbReference type="SUPFAM" id="SSF55821">
    <property type="entry name" value="YrdC/RibB"/>
    <property type="match status" value="1"/>
</dbReference>
<dbReference type="PIRSF" id="PIRSF001259">
    <property type="entry name" value="RibA"/>
    <property type="match status" value="1"/>
</dbReference>
<keyword evidence="9 13" id="KW-0378">Hydrolase</keyword>
<feature type="binding site" evidence="13">
    <location>
        <position position="330"/>
    </location>
    <ligand>
        <name>GTP</name>
        <dbReference type="ChEBI" id="CHEBI:37565"/>
    </ligand>
</feature>
<dbReference type="GO" id="GO:0008686">
    <property type="term" value="F:3,4-dihydroxy-2-butanone-4-phosphate synthase activity"/>
    <property type="evidence" value="ECO:0007669"/>
    <property type="project" value="UniProtKB-EC"/>
</dbReference>
<evidence type="ECO:0000256" key="10">
    <source>
        <dbReference type="ARBA" id="ARBA00022833"/>
    </source>
</evidence>
<dbReference type="Pfam" id="PF00926">
    <property type="entry name" value="DHBP_synthase"/>
    <property type="match status" value="1"/>
</dbReference>
<feature type="active site" description="Nucleophile" evidence="13">
    <location>
        <position position="344"/>
    </location>
</feature>
<dbReference type="PANTHER" id="PTHR21327:SF18">
    <property type="entry name" value="3,4-DIHYDROXY-2-BUTANONE 4-PHOSPHATE SYNTHASE"/>
    <property type="match status" value="1"/>
</dbReference>
<feature type="binding site" evidence="13">
    <location>
        <begin position="264"/>
        <end position="268"/>
    </location>
    <ligand>
        <name>GTP</name>
        <dbReference type="ChEBI" id="CHEBI:37565"/>
    </ligand>
</feature>
<feature type="binding site" evidence="13">
    <location>
        <begin position="308"/>
        <end position="310"/>
    </location>
    <ligand>
        <name>GTP</name>
        <dbReference type="ChEBI" id="CHEBI:37565"/>
    </ligand>
</feature>
<comment type="similarity">
    <text evidence="13">Belongs to the GTP cyclohydrolase II family.</text>
</comment>
<dbReference type="InterPro" id="IPR017945">
    <property type="entry name" value="DHBP_synth_RibB-like_a/b_dom"/>
</dbReference>
<evidence type="ECO:0000256" key="6">
    <source>
        <dbReference type="ARBA" id="ARBA00022619"/>
    </source>
</evidence>
<comment type="catalytic activity">
    <reaction evidence="12 13">
        <text>GTP + 4 H2O = 2,5-diamino-6-hydroxy-4-(5-phosphoribosylamino)-pyrimidine + formate + 2 phosphate + 3 H(+)</text>
        <dbReference type="Rhea" id="RHEA:23704"/>
        <dbReference type="ChEBI" id="CHEBI:15377"/>
        <dbReference type="ChEBI" id="CHEBI:15378"/>
        <dbReference type="ChEBI" id="CHEBI:15740"/>
        <dbReference type="ChEBI" id="CHEBI:37565"/>
        <dbReference type="ChEBI" id="CHEBI:43474"/>
        <dbReference type="ChEBI" id="CHEBI:58614"/>
        <dbReference type="EC" id="3.5.4.25"/>
    </reaction>
</comment>
<evidence type="ECO:0000256" key="1">
    <source>
        <dbReference type="ARBA" id="ARBA00000141"/>
    </source>
</evidence>
<dbReference type="InterPro" id="IPR000422">
    <property type="entry name" value="DHBP_synthase_RibB"/>
</dbReference>
<evidence type="ECO:0000256" key="11">
    <source>
        <dbReference type="ARBA" id="ARBA00023134"/>
    </source>
</evidence>
<feature type="binding site" evidence="14">
    <location>
        <position position="41"/>
    </location>
    <ligand>
        <name>Mg(2+)</name>
        <dbReference type="ChEBI" id="CHEBI:18420"/>
        <label>1</label>
    </ligand>
</feature>
<keyword evidence="10 13" id="KW-0862">Zinc</keyword>
<keyword evidence="8 13" id="KW-0547">Nucleotide-binding</keyword>
<dbReference type="CDD" id="cd00641">
    <property type="entry name" value="GTP_cyclohydro2"/>
    <property type="match status" value="1"/>
</dbReference>
<comment type="pathway">
    <text evidence="4 14">Cofactor biosynthesis; riboflavin biosynthesis; 2-hydroxy-3-oxobutyl phosphate from D-ribulose 5-phosphate: step 1/1.</text>
</comment>
<dbReference type="Gene3D" id="3.90.870.10">
    <property type="entry name" value="DHBP synthase"/>
    <property type="match status" value="1"/>
</dbReference>
<feature type="binding site" evidence="14">
    <location>
        <position position="41"/>
    </location>
    <ligand>
        <name>Mg(2+)</name>
        <dbReference type="ChEBI" id="CHEBI:18420"/>
        <label>2</label>
    </ligand>
</feature>
<comment type="cofactor">
    <cofactor evidence="14">
        <name>Mg(2+)</name>
        <dbReference type="ChEBI" id="CHEBI:18420"/>
    </cofactor>
    <cofactor evidence="14">
        <name>Mn(2+)</name>
        <dbReference type="ChEBI" id="CHEBI:29035"/>
    </cofactor>
    <text evidence="14">Binds 2 divalent metal cations per subunit. Magnesium or manganese.</text>
</comment>
<protein>
    <recommendedName>
        <fullName evidence="13 14">Multifunctional fusion protein</fullName>
    </recommendedName>
    <domain>
        <recommendedName>
            <fullName evidence="13">GTP cyclohydrolase-2</fullName>
            <ecNumber evidence="13">3.5.4.25</ecNumber>
        </recommendedName>
        <alternativeName>
            <fullName evidence="13">GTP cyclohydrolase II</fullName>
        </alternativeName>
    </domain>
    <domain>
        <recommendedName>
            <fullName evidence="14">3,4-dihydroxy-2-butanone 4-phosphate synthase</fullName>
            <shortName evidence="14">DHBP synthase</shortName>
            <ecNumber evidence="14">4.1.99.12</ecNumber>
        </recommendedName>
    </domain>
</protein>
<dbReference type="RefSeq" id="WP_378305111.1">
    <property type="nucleotide sequence ID" value="NZ_JBHUKS010000011.1"/>
</dbReference>
<comment type="catalytic activity">
    <reaction evidence="1 14">
        <text>D-ribulose 5-phosphate = (2S)-2-hydroxy-3-oxobutyl phosphate + formate + H(+)</text>
        <dbReference type="Rhea" id="RHEA:18457"/>
        <dbReference type="ChEBI" id="CHEBI:15378"/>
        <dbReference type="ChEBI" id="CHEBI:15740"/>
        <dbReference type="ChEBI" id="CHEBI:58121"/>
        <dbReference type="ChEBI" id="CHEBI:58830"/>
        <dbReference type="EC" id="4.1.99.12"/>
    </reaction>
</comment>
<accession>A0ABW5H8K4</accession>
<dbReference type="InterPro" id="IPR032677">
    <property type="entry name" value="GTP_cyclohydro_II"/>
</dbReference>
<keyword evidence="6 14" id="KW-0686">Riboflavin biosynthesis</keyword>
<keyword evidence="11 13" id="KW-0342">GTP-binding</keyword>
<keyword evidence="14 16" id="KW-0456">Lyase</keyword>
<evidence type="ECO:0000313" key="17">
    <source>
        <dbReference type="Proteomes" id="UP001597483"/>
    </source>
</evidence>
<comment type="function">
    <text evidence="2 14">Catalyzes the conversion of D-ribulose 5-phosphate to formate and 3,4-dihydroxy-2-butanone 4-phosphate.</text>
</comment>
<feature type="site" description="Essential for catalytic activity" evidence="14">
    <location>
        <position position="141"/>
    </location>
</feature>
<dbReference type="InterPro" id="IPR000926">
    <property type="entry name" value="RibA"/>
</dbReference>
<organism evidence="16 17">
    <name type="scientific">Amycolatopsis silviterrae</name>
    <dbReference type="NCBI Taxonomy" id="1656914"/>
    <lineage>
        <taxon>Bacteria</taxon>
        <taxon>Bacillati</taxon>
        <taxon>Actinomycetota</taxon>
        <taxon>Actinomycetes</taxon>
        <taxon>Pseudonocardiales</taxon>
        <taxon>Pseudonocardiaceae</taxon>
        <taxon>Amycolatopsis</taxon>
    </lineage>
</organism>
<dbReference type="NCBIfam" id="NF001591">
    <property type="entry name" value="PRK00393.1"/>
    <property type="match status" value="1"/>
</dbReference>
<comment type="cofactor">
    <cofactor evidence="13">
        <name>Zn(2+)</name>
        <dbReference type="ChEBI" id="CHEBI:29105"/>
    </cofactor>
    <text evidence="13">Binds 1 zinc ion per subunit.</text>
</comment>
<evidence type="ECO:0000256" key="13">
    <source>
        <dbReference type="HAMAP-Rule" id="MF_00179"/>
    </source>
</evidence>
<feature type="binding site" evidence="14">
    <location>
        <position position="158"/>
    </location>
    <ligand>
        <name>Mg(2+)</name>
        <dbReference type="ChEBI" id="CHEBI:18420"/>
        <label>2</label>
    </ligand>
</feature>
<dbReference type="EC" id="3.5.4.25" evidence="13"/>
<keyword evidence="7 14" id="KW-0479">Metal-binding</keyword>
<feature type="binding site" evidence="13">
    <location>
        <position position="269"/>
    </location>
    <ligand>
        <name>Zn(2+)</name>
        <dbReference type="ChEBI" id="CHEBI:29105"/>
        <note>catalytic</note>
    </ligand>
</feature>
<comment type="subunit">
    <text evidence="14">Homodimer.</text>
</comment>
<dbReference type="NCBIfam" id="TIGR00506">
    <property type="entry name" value="ribB"/>
    <property type="match status" value="1"/>
</dbReference>
<evidence type="ECO:0000256" key="4">
    <source>
        <dbReference type="ARBA" id="ARBA00004904"/>
    </source>
</evidence>
<evidence type="ECO:0000256" key="2">
    <source>
        <dbReference type="ARBA" id="ARBA00002284"/>
    </source>
</evidence>